<evidence type="ECO:0000259" key="4">
    <source>
        <dbReference type="Pfam" id="PF07715"/>
    </source>
</evidence>
<feature type="chain" id="PRO_5039131320" evidence="3">
    <location>
        <begin position="29"/>
        <end position="1050"/>
    </location>
</feature>
<sequence length="1050" mass="116855">MKFSKLLPNLYKGLLSIALAILSTVAFAQGGAIDRVTVSGTIVDVNGVPVIGAAVIDPTDTSNGCISDAGGNFSMKAAPGVELVVSCIGYADYKFTVSADKQNYDIVLQEDALMLEETVVVGYGVQKKVTMTGSVSAVKNSEIITTKNENVQNMLTGKVAGLRVVQNSAEPGQFNNSIDIRGFGSPLVVIDGVPRDNMARVDPEDIESISVLKDASAAVYGVRAANGVILITTKKGTKGKTTINYSGNMTWQMPSNVPETVDAVDWMILRNEQARHNVDALNPTLPHSQEEINEYLNGTRQSTDWYGAVFRKSAPQTQHNINVSGGTDRISYFASIGYQYQGSFLQTDAINYEKYNLRTNISAKIAKNLTFDLNIAGMMDDRESSVYGSWDIVRGMWLMDPTDPVYYNEAEKMYQQPRNATLLNPVAMMDTDLTGNNQYKSKWFQSNAALTYNIPGVKGLSVRAMYSYDFIMNENKEYSTAYNLYSSDGENTVAHLKNAKTEAPNRVARYYYGKNHTLWQTQIQYNNTFGKHNVGAMLLFENQHKEGDNFYGERQSDFNMNEIFAGIKDGQQINQSTGSGSLYDYANQALVGRFNYDYAGKYIAEFAFRYEGSSRFPENSRWGFFPSVFAGYRISEEKFWKESPLKFINDFKVRASWGIMGDDSALAYQFLNGYNYPATDGGANTLPPGAIFDGEFVNSSANKGLANNSITWYTAKTFNVGIDAEAWGGLFGITAEYFRRDRSGLLATRVNSLPGVVGAVLPQENLNSDRTQGFDLELSHTNRVGDFAYQIKANLSYTKTMTVYAERARAVNSYDNWRNNTNNRYNNIKWGYEGNGRIDSWEDAFYNDVFTGRGALPGDYEYLDWNGDGMISDLDVHPIANTDAIPLINYGLTFSASWKGLDLSMLFQGASSKYVSPAEMLYQPLWGGSTALSQFMDRWHPADPNANPYDPATEWVEGHYGYTGSDPDANSEFNTMNAAYLRLKNVELGYSLPDKWMRKINIQGIRVYISGYNLLTITGLKYLDPEFSHANQGYNYPLSKTVTLGLNVKF</sequence>
<dbReference type="FunFam" id="2.170.130.10:FF:000003">
    <property type="entry name" value="SusC/RagA family TonB-linked outer membrane protein"/>
    <property type="match status" value="1"/>
</dbReference>
<dbReference type="PANTHER" id="PTHR30069">
    <property type="entry name" value="TONB-DEPENDENT OUTER MEMBRANE RECEPTOR"/>
    <property type="match status" value="1"/>
</dbReference>
<dbReference type="Pfam" id="PF13715">
    <property type="entry name" value="CarbopepD_reg_2"/>
    <property type="match status" value="1"/>
</dbReference>
<dbReference type="InterPro" id="IPR012910">
    <property type="entry name" value="Plug_dom"/>
</dbReference>
<dbReference type="NCBIfam" id="TIGR04056">
    <property type="entry name" value="OMP_RagA_SusC"/>
    <property type="match status" value="1"/>
</dbReference>
<dbReference type="Gene3D" id="2.170.130.10">
    <property type="entry name" value="TonB-dependent receptor, plug domain"/>
    <property type="match status" value="1"/>
</dbReference>
<dbReference type="PROSITE" id="PS52016">
    <property type="entry name" value="TONB_DEPENDENT_REC_3"/>
    <property type="match status" value="1"/>
</dbReference>
<evidence type="ECO:0000313" key="6">
    <source>
        <dbReference type="Proteomes" id="UP000823771"/>
    </source>
</evidence>
<evidence type="ECO:0000256" key="3">
    <source>
        <dbReference type="SAM" id="SignalP"/>
    </source>
</evidence>
<comment type="similarity">
    <text evidence="2">Belongs to the TonB-dependent receptor family.</text>
</comment>
<dbReference type="Pfam" id="PF07715">
    <property type="entry name" value="Plug"/>
    <property type="match status" value="1"/>
</dbReference>
<dbReference type="AlphaFoldDB" id="A0A9D9ISL8"/>
<dbReference type="SUPFAM" id="SSF56935">
    <property type="entry name" value="Porins"/>
    <property type="match status" value="1"/>
</dbReference>
<proteinExistence type="inferred from homology"/>
<dbReference type="NCBIfam" id="TIGR04057">
    <property type="entry name" value="SusC_RagA_signa"/>
    <property type="match status" value="1"/>
</dbReference>
<dbReference type="InterPro" id="IPR037066">
    <property type="entry name" value="Plug_dom_sf"/>
</dbReference>
<evidence type="ECO:0000313" key="5">
    <source>
        <dbReference type="EMBL" id="MBO8477324.1"/>
    </source>
</evidence>
<dbReference type="GO" id="GO:0044718">
    <property type="term" value="P:siderophore transmembrane transport"/>
    <property type="evidence" value="ECO:0007669"/>
    <property type="project" value="TreeGrafter"/>
</dbReference>
<keyword evidence="1 3" id="KW-0732">Signal</keyword>
<dbReference type="GO" id="GO:0009279">
    <property type="term" value="C:cell outer membrane"/>
    <property type="evidence" value="ECO:0007669"/>
    <property type="project" value="UniProtKB-SubCell"/>
</dbReference>
<evidence type="ECO:0000256" key="2">
    <source>
        <dbReference type="PROSITE-ProRule" id="PRU01360"/>
    </source>
</evidence>
<dbReference type="InterPro" id="IPR023996">
    <property type="entry name" value="TonB-dep_OMP_SusC/RagA"/>
</dbReference>
<dbReference type="InterPro" id="IPR039426">
    <property type="entry name" value="TonB-dep_rcpt-like"/>
</dbReference>
<keyword evidence="2" id="KW-1134">Transmembrane beta strand</keyword>
<evidence type="ECO:0000256" key="1">
    <source>
        <dbReference type="ARBA" id="ARBA00022729"/>
    </source>
</evidence>
<keyword evidence="2" id="KW-0998">Cell outer membrane</keyword>
<reference evidence="5" key="1">
    <citation type="submission" date="2020-10" db="EMBL/GenBank/DDBJ databases">
        <authorList>
            <person name="Gilroy R."/>
        </authorList>
    </citation>
    <scope>NUCLEOTIDE SEQUENCE</scope>
    <source>
        <strain evidence="5">2478</strain>
    </source>
</reference>
<reference evidence="5" key="2">
    <citation type="journal article" date="2021" name="PeerJ">
        <title>Extensive microbial diversity within the chicken gut microbiome revealed by metagenomics and culture.</title>
        <authorList>
            <person name="Gilroy R."/>
            <person name="Ravi A."/>
            <person name="Getino M."/>
            <person name="Pursley I."/>
            <person name="Horton D.L."/>
            <person name="Alikhan N.F."/>
            <person name="Baker D."/>
            <person name="Gharbi K."/>
            <person name="Hall N."/>
            <person name="Watson M."/>
            <person name="Adriaenssens E.M."/>
            <person name="Foster-Nyarko E."/>
            <person name="Jarju S."/>
            <person name="Secka A."/>
            <person name="Antonio M."/>
            <person name="Oren A."/>
            <person name="Chaudhuri R.R."/>
            <person name="La Ragione R."/>
            <person name="Hildebrand F."/>
            <person name="Pallen M.J."/>
        </authorList>
    </citation>
    <scope>NUCLEOTIDE SEQUENCE</scope>
    <source>
        <strain evidence="5">2478</strain>
    </source>
</reference>
<dbReference type="Proteomes" id="UP000823771">
    <property type="component" value="Unassembled WGS sequence"/>
</dbReference>
<dbReference type="InterPro" id="IPR023997">
    <property type="entry name" value="TonB-dep_OMP_SusC/RagA_CS"/>
</dbReference>
<accession>A0A9D9ISL8</accession>
<feature type="domain" description="TonB-dependent receptor plug" evidence="4">
    <location>
        <begin position="128"/>
        <end position="228"/>
    </location>
</feature>
<organism evidence="5 6">
    <name type="scientific">Candidatus Cryptobacteroides excrementipullorum</name>
    <dbReference type="NCBI Taxonomy" id="2840761"/>
    <lineage>
        <taxon>Bacteria</taxon>
        <taxon>Pseudomonadati</taxon>
        <taxon>Bacteroidota</taxon>
        <taxon>Bacteroidia</taxon>
        <taxon>Bacteroidales</taxon>
        <taxon>Candidatus Cryptobacteroides</taxon>
    </lineage>
</organism>
<dbReference type="SUPFAM" id="SSF49464">
    <property type="entry name" value="Carboxypeptidase regulatory domain-like"/>
    <property type="match status" value="1"/>
</dbReference>
<keyword evidence="5" id="KW-0675">Receptor</keyword>
<name>A0A9D9ISL8_9BACT</name>
<gene>
    <name evidence="5" type="ORF">IAB80_00230</name>
</gene>
<keyword evidence="2" id="KW-0813">Transport</keyword>
<dbReference type="InterPro" id="IPR008969">
    <property type="entry name" value="CarboxyPept-like_regulatory"/>
</dbReference>
<feature type="signal peptide" evidence="3">
    <location>
        <begin position="1"/>
        <end position="28"/>
    </location>
</feature>
<dbReference type="GO" id="GO:0015344">
    <property type="term" value="F:siderophore uptake transmembrane transporter activity"/>
    <property type="evidence" value="ECO:0007669"/>
    <property type="project" value="TreeGrafter"/>
</dbReference>
<comment type="caution">
    <text evidence="5">The sequence shown here is derived from an EMBL/GenBank/DDBJ whole genome shotgun (WGS) entry which is preliminary data.</text>
</comment>
<keyword evidence="2" id="KW-0812">Transmembrane</keyword>
<comment type="subcellular location">
    <subcellularLocation>
        <location evidence="2">Cell outer membrane</location>
        <topology evidence="2">Multi-pass membrane protein</topology>
    </subcellularLocation>
</comment>
<dbReference type="EMBL" id="JADILZ010000004">
    <property type="protein sequence ID" value="MBO8477324.1"/>
    <property type="molecule type" value="Genomic_DNA"/>
</dbReference>
<dbReference type="PANTHER" id="PTHR30069:SF29">
    <property type="entry name" value="HEMOGLOBIN AND HEMOGLOBIN-HAPTOGLOBIN-BINDING PROTEIN 1-RELATED"/>
    <property type="match status" value="1"/>
</dbReference>
<keyword evidence="2" id="KW-0472">Membrane</keyword>
<protein>
    <submittedName>
        <fullName evidence="5">TonB-dependent receptor</fullName>
    </submittedName>
</protein>